<evidence type="ECO:0000313" key="4">
    <source>
        <dbReference type="WBParaSite" id="ASIM_0001733701-mRNA-1"/>
    </source>
</evidence>
<reference evidence="4" key="1">
    <citation type="submission" date="2017-02" db="UniProtKB">
        <authorList>
            <consortium name="WormBaseParasite"/>
        </authorList>
    </citation>
    <scope>IDENTIFICATION</scope>
</reference>
<gene>
    <name evidence="2" type="ORF">ASIM_LOCUS16744</name>
</gene>
<feature type="region of interest" description="Disordered" evidence="1">
    <location>
        <begin position="227"/>
        <end position="251"/>
    </location>
</feature>
<feature type="compositionally biased region" description="Low complexity" evidence="1">
    <location>
        <begin position="228"/>
        <end position="251"/>
    </location>
</feature>
<feature type="compositionally biased region" description="Low complexity" evidence="1">
    <location>
        <begin position="172"/>
        <end position="193"/>
    </location>
</feature>
<reference evidence="2 3" key="2">
    <citation type="submission" date="2018-11" db="EMBL/GenBank/DDBJ databases">
        <authorList>
            <consortium name="Pathogen Informatics"/>
        </authorList>
    </citation>
    <scope>NUCLEOTIDE SEQUENCE [LARGE SCALE GENOMIC DNA]</scope>
</reference>
<dbReference type="OrthoDB" id="5827290at2759"/>
<organism evidence="4">
    <name type="scientific">Anisakis simplex</name>
    <name type="common">Herring worm</name>
    <dbReference type="NCBI Taxonomy" id="6269"/>
    <lineage>
        <taxon>Eukaryota</taxon>
        <taxon>Metazoa</taxon>
        <taxon>Ecdysozoa</taxon>
        <taxon>Nematoda</taxon>
        <taxon>Chromadorea</taxon>
        <taxon>Rhabditida</taxon>
        <taxon>Spirurina</taxon>
        <taxon>Ascaridomorpha</taxon>
        <taxon>Ascaridoidea</taxon>
        <taxon>Anisakidae</taxon>
        <taxon>Anisakis</taxon>
        <taxon>Anisakis simplex complex</taxon>
    </lineage>
</organism>
<keyword evidence="3" id="KW-1185">Reference proteome</keyword>
<dbReference type="EMBL" id="UYRR01033371">
    <property type="protein sequence ID" value="VDK58601.1"/>
    <property type="molecule type" value="Genomic_DNA"/>
</dbReference>
<accession>A0A0M3K8P6</accession>
<proteinExistence type="predicted"/>
<name>A0A0M3K8P6_ANISI</name>
<evidence type="ECO:0000313" key="3">
    <source>
        <dbReference type="Proteomes" id="UP000267096"/>
    </source>
</evidence>
<protein>
    <submittedName>
        <fullName evidence="4">DUF667 domain-containing protein</fullName>
    </submittedName>
</protein>
<dbReference type="Proteomes" id="UP000267096">
    <property type="component" value="Unassembled WGS sequence"/>
</dbReference>
<sequence>MQNHDYDRYMASNDNHSWTLVKYTKLHGMRYDVAGTTGDLRVTINAQRRILTITIGSSNLEQFSLNINPPPTVKSKGTEVFFHVMSQSSSVTLARFRLKFLSEADHSSFVSIISCYFFVHKIAVQSPMPQPCAGNATVPERSSILPERSSNSPVAMVPPPRSMFSPYVVEKQGQQQQQTQQSQFQAQLSSPSSDGNLEYNRKRRNFQQSSYSQPTKLFCEDTTTHNTSLESNSAYSSQESSLNTSSSQPSLQHPAIRRCIIYDRVFNKSTNTKEKSRTQSQPIKSTLTTLQNSSAAISTSRSNDSDRVVPDIAEFNSAKETSGITTVNNTSSILSDPMQYQFCESGTFCRDASTQTEKFVTISDLTKDPTLIGKELSARQNNREFFELERR</sequence>
<dbReference type="WBParaSite" id="ASIM_0001733701-mRNA-1">
    <property type="protein sequence ID" value="ASIM_0001733701-mRNA-1"/>
    <property type="gene ID" value="ASIM_0001733701"/>
</dbReference>
<evidence type="ECO:0000313" key="2">
    <source>
        <dbReference type="EMBL" id="VDK58601.1"/>
    </source>
</evidence>
<feature type="region of interest" description="Disordered" evidence="1">
    <location>
        <begin position="132"/>
        <end position="198"/>
    </location>
</feature>
<evidence type="ECO:0000256" key="1">
    <source>
        <dbReference type="SAM" id="MobiDB-lite"/>
    </source>
</evidence>
<dbReference type="AlphaFoldDB" id="A0A0M3K8P6"/>